<dbReference type="PANTHER" id="PTHR42643:SF33">
    <property type="entry name" value="GLUTAMATE RECEPTOR 2-LIKE PROTEIN"/>
    <property type="match status" value="1"/>
</dbReference>
<feature type="transmembrane region" description="Helical" evidence="9">
    <location>
        <begin position="264"/>
        <end position="288"/>
    </location>
</feature>
<evidence type="ECO:0000256" key="6">
    <source>
        <dbReference type="ARBA" id="ARBA00023170"/>
    </source>
</evidence>
<reference evidence="10 11" key="1">
    <citation type="submission" date="2023-02" db="EMBL/GenBank/DDBJ databases">
        <title>LHISI_Scaffold_Assembly.</title>
        <authorList>
            <person name="Stuart O.P."/>
            <person name="Cleave R."/>
            <person name="Magrath M.J.L."/>
            <person name="Mikheyev A.S."/>
        </authorList>
    </citation>
    <scope>NUCLEOTIDE SEQUENCE [LARGE SCALE GENOMIC DNA]</scope>
    <source>
        <strain evidence="10">Daus_M_001</strain>
        <tissue evidence="10">Leg muscle</tissue>
    </source>
</reference>
<evidence type="ECO:0000256" key="8">
    <source>
        <dbReference type="SAM" id="MobiDB-lite"/>
    </source>
</evidence>
<evidence type="ECO:0000256" key="3">
    <source>
        <dbReference type="ARBA" id="ARBA00022692"/>
    </source>
</evidence>
<dbReference type="SUPFAM" id="SSF53850">
    <property type="entry name" value="Periplasmic binding protein-like II"/>
    <property type="match status" value="1"/>
</dbReference>
<feature type="region of interest" description="Disordered" evidence="8">
    <location>
        <begin position="770"/>
        <end position="816"/>
    </location>
</feature>
<dbReference type="EMBL" id="JARBHB010000010">
    <property type="protein sequence ID" value="KAJ8873534.1"/>
    <property type="molecule type" value="Genomic_DNA"/>
</dbReference>
<evidence type="ECO:0000256" key="1">
    <source>
        <dbReference type="ARBA" id="ARBA00004651"/>
    </source>
</evidence>
<dbReference type="InterPro" id="IPR036397">
    <property type="entry name" value="RNaseH_sf"/>
</dbReference>
<evidence type="ECO:0000256" key="2">
    <source>
        <dbReference type="ARBA" id="ARBA00022475"/>
    </source>
</evidence>
<keyword evidence="2" id="KW-1003">Cell membrane</keyword>
<keyword evidence="5 9" id="KW-0472">Membrane</keyword>
<protein>
    <submittedName>
        <fullName evidence="10">Uncharacterized protein</fullName>
    </submittedName>
</protein>
<feature type="transmembrane region" description="Helical" evidence="9">
    <location>
        <begin position="821"/>
        <end position="845"/>
    </location>
</feature>
<dbReference type="Gene3D" id="1.10.287.70">
    <property type="match status" value="1"/>
</dbReference>
<proteinExistence type="predicted"/>
<feature type="transmembrane region" description="Helical" evidence="9">
    <location>
        <begin position="168"/>
        <end position="188"/>
    </location>
</feature>
<dbReference type="Gene3D" id="3.30.420.10">
    <property type="entry name" value="Ribonuclease H-like superfamily/Ribonuclease H"/>
    <property type="match status" value="1"/>
</dbReference>
<keyword evidence="11" id="KW-1185">Reference proteome</keyword>
<dbReference type="Gene3D" id="3.40.190.10">
    <property type="entry name" value="Periplasmic binding protein-like II"/>
    <property type="match status" value="1"/>
</dbReference>
<comment type="caution">
    <text evidence="10">The sequence shown here is derived from an EMBL/GenBank/DDBJ whole genome shotgun (WGS) entry which is preliminary data.</text>
</comment>
<feature type="transmembrane region" description="Helical" evidence="9">
    <location>
        <begin position="715"/>
        <end position="734"/>
    </location>
</feature>
<gene>
    <name evidence="10" type="ORF">PR048_024352</name>
</gene>
<evidence type="ECO:0000313" key="10">
    <source>
        <dbReference type="EMBL" id="KAJ8873534.1"/>
    </source>
</evidence>
<evidence type="ECO:0000256" key="9">
    <source>
        <dbReference type="SAM" id="Phobius"/>
    </source>
</evidence>
<keyword evidence="4 9" id="KW-1133">Transmembrane helix</keyword>
<evidence type="ECO:0000313" key="11">
    <source>
        <dbReference type="Proteomes" id="UP001159363"/>
    </source>
</evidence>
<evidence type="ECO:0000256" key="5">
    <source>
        <dbReference type="ARBA" id="ARBA00023136"/>
    </source>
</evidence>
<evidence type="ECO:0000256" key="4">
    <source>
        <dbReference type="ARBA" id="ARBA00022989"/>
    </source>
</evidence>
<keyword evidence="7" id="KW-0325">Glycoprotein</keyword>
<dbReference type="Proteomes" id="UP001159363">
    <property type="component" value="Chromosome 9"/>
</dbReference>
<keyword evidence="3 9" id="KW-0812">Transmembrane</keyword>
<sequence length="1143" mass="127442">MAQLKVMEEQLVGCIKSVILNVLHHHIPLLATVRQRLREHGTFTADRNDCGAPKRRRTPELEEAVLHHVEQSLSASTRTIARAMDVGPSIVWEGEDMLRDGIDTGPLLKDSLCTYPPVHLFSSIPSLIVYHRVREHGLQSREFSRLYTRKPECSGHSSSFVSVGLVDWYPALLVLLAGTLTSIFLLLLEMVVHKKLCCASRVSLLEPPRRLGLLPDHSHRRVLSSSVRRRRAYEKYGTHGETEAAKLSVGRTAVGCRSRRMETAVWTVLVLCLVSVGECLDTDLLLFLRDMLGGTMVVVSCWPTRGNPTWSWSAYCGKQSRGVARSDAASPTSGQSMELMKALSQSGIMTSVQDCTGHISVPVPYQPATFLLDLQSEDAARLMRLADEMALFSSPNRWLMIMALDVITISNGTEPEVPDTSPPEDYGPLKELLSLLSSMKVFIDSQVTVVRRLEDGSFSLTEVYRMGLGQKAVVRTTGLWQRQSGLRTTEFSLPARRTNLHKTLLKTAIVVRVIVPSHLFGNINCRGIRVSQMDWLAQSPYLNPIERLWDGIERRLSDRSKRLTSLITFATILQEEWSVIPPETIQPMVDRLSHKVTNNDTLEHLTDLHNKHIDTITKLNYILLLHVIDIMNASVEFTIVDTWGYPTNGSWSGMVGYLQRKEADIGATALFFTANRLPVIDYIAMTTPTRSKFVFRQPPLSFVTNVFTLPFSQGVWLSSAGLVSVCAVALYCALNREAEQSPSRTGVAWSDVVLLSLGAICQQVVPDERVEETGYPRENPPTNGIVRHDSHMRPGRGLNPDRLGGRRAGSQIQSSGPSGRIVTLFLFVAVLFLYTSYSGCIVALLQSSTDSIRTLEDLLNSRLEVGAHDIVYNRYYFETATDPVRKGLYRKVMSSGSKKPNFLELEEGVEKVRRGLFAFHVEESSGYKVVLDTYTEEEKCGLQGIGGYIQVPDPWVAVRKDTPYKELMKRGALAGAAVAQWLGRSPPTTAIRARSPADSLPDPGTWQSCWTMPLVSGYFRSPALAFQCCSILGPHFMYYRVQEHGLQNRELARLYTRKPECSGHSSSFVSVGLVDWYPALLVLLAGTLTSIFLLLLEMVVHKKLCCATRVSLLEPPRKLGLLPDHSHRRVLSSSVRSTTEVIN</sequence>
<dbReference type="PANTHER" id="PTHR42643">
    <property type="entry name" value="IONOTROPIC RECEPTOR 20A-RELATED"/>
    <property type="match status" value="1"/>
</dbReference>
<feature type="transmembrane region" description="Helical" evidence="9">
    <location>
        <begin position="1076"/>
        <end position="1096"/>
    </location>
</feature>
<name>A0ABQ9GNF1_9NEOP</name>
<comment type="subcellular location">
    <subcellularLocation>
        <location evidence="1">Cell membrane</location>
        <topology evidence="1">Multi-pass membrane protein</topology>
    </subcellularLocation>
</comment>
<dbReference type="InterPro" id="IPR052192">
    <property type="entry name" value="Insect_Ionotropic_Sensory_Rcpt"/>
</dbReference>
<keyword evidence="6" id="KW-0675">Receptor</keyword>
<organism evidence="10 11">
    <name type="scientific">Dryococelus australis</name>
    <dbReference type="NCBI Taxonomy" id="614101"/>
    <lineage>
        <taxon>Eukaryota</taxon>
        <taxon>Metazoa</taxon>
        <taxon>Ecdysozoa</taxon>
        <taxon>Arthropoda</taxon>
        <taxon>Hexapoda</taxon>
        <taxon>Insecta</taxon>
        <taxon>Pterygota</taxon>
        <taxon>Neoptera</taxon>
        <taxon>Polyneoptera</taxon>
        <taxon>Phasmatodea</taxon>
        <taxon>Verophasmatodea</taxon>
        <taxon>Anareolatae</taxon>
        <taxon>Phasmatidae</taxon>
        <taxon>Eurycanthinae</taxon>
        <taxon>Dryococelus</taxon>
    </lineage>
</organism>
<accession>A0ABQ9GNF1</accession>
<evidence type="ECO:0000256" key="7">
    <source>
        <dbReference type="ARBA" id="ARBA00023180"/>
    </source>
</evidence>